<protein>
    <submittedName>
        <fullName evidence="1">Uncharacterized protein</fullName>
    </submittedName>
</protein>
<reference evidence="1 2" key="1">
    <citation type="submission" date="2018-05" db="EMBL/GenBank/DDBJ databases">
        <title>Freshwater and sediment microbial communities from various areas in North America, analyzing microbe dynamics in response to fracking.</title>
        <authorList>
            <person name="Lamendella R."/>
        </authorList>
    </citation>
    <scope>NUCLEOTIDE SEQUENCE [LARGE SCALE GENOMIC DNA]</scope>
    <source>
        <strain evidence="1 2">DB-3</strain>
    </source>
</reference>
<dbReference type="AlphaFoldDB" id="A0A855XRB6"/>
<evidence type="ECO:0000313" key="1">
    <source>
        <dbReference type="EMBL" id="PWW37377.1"/>
    </source>
</evidence>
<name>A0A855XRB6_9BACL</name>
<accession>A0A855XRB6</accession>
<gene>
    <name evidence="1" type="ORF">DET56_109263</name>
</gene>
<comment type="caution">
    <text evidence="1">The sequence shown here is derived from an EMBL/GenBank/DDBJ whole genome shotgun (WGS) entry which is preliminary data.</text>
</comment>
<dbReference type="RefSeq" id="WP_110000794.1">
    <property type="nucleotide sequence ID" value="NZ_QGTZ01000009.1"/>
</dbReference>
<evidence type="ECO:0000313" key="2">
    <source>
        <dbReference type="Proteomes" id="UP000247078"/>
    </source>
</evidence>
<proteinExistence type="predicted"/>
<organism evidence="1 2">
    <name type="scientific">Paenibacillus pabuli</name>
    <dbReference type="NCBI Taxonomy" id="1472"/>
    <lineage>
        <taxon>Bacteria</taxon>
        <taxon>Bacillati</taxon>
        <taxon>Bacillota</taxon>
        <taxon>Bacilli</taxon>
        <taxon>Bacillales</taxon>
        <taxon>Paenibacillaceae</taxon>
        <taxon>Paenibacillus</taxon>
    </lineage>
</organism>
<dbReference type="Proteomes" id="UP000247078">
    <property type="component" value="Unassembled WGS sequence"/>
</dbReference>
<sequence length="77" mass="8725">MEKRTIIITFTGGKPVTLLVTAEEAETLVADLKMKEWVIFKEYHFNTEKVNHIQVKTVPVVVNFSDGNNEKSESAMV</sequence>
<dbReference type="EMBL" id="QGTZ01000009">
    <property type="protein sequence ID" value="PWW37377.1"/>
    <property type="molecule type" value="Genomic_DNA"/>
</dbReference>